<gene>
    <name evidence="2" type="ORF">GCM10009802_25310</name>
</gene>
<keyword evidence="3" id="KW-1185">Reference proteome</keyword>
<dbReference type="RefSeq" id="WP_344289952.1">
    <property type="nucleotide sequence ID" value="NZ_BAAAPF010000061.1"/>
</dbReference>
<feature type="compositionally biased region" description="Polar residues" evidence="1">
    <location>
        <begin position="1"/>
        <end position="10"/>
    </location>
</feature>
<evidence type="ECO:0000313" key="3">
    <source>
        <dbReference type="Proteomes" id="UP001500443"/>
    </source>
</evidence>
<feature type="compositionally biased region" description="Basic residues" evidence="1">
    <location>
        <begin position="13"/>
        <end position="22"/>
    </location>
</feature>
<reference evidence="3" key="1">
    <citation type="journal article" date="2019" name="Int. J. Syst. Evol. Microbiol.">
        <title>The Global Catalogue of Microorganisms (GCM) 10K type strain sequencing project: providing services to taxonomists for standard genome sequencing and annotation.</title>
        <authorList>
            <consortium name="The Broad Institute Genomics Platform"/>
            <consortium name="The Broad Institute Genome Sequencing Center for Infectious Disease"/>
            <person name="Wu L."/>
            <person name="Ma J."/>
        </authorList>
    </citation>
    <scope>NUCLEOTIDE SEQUENCE [LARGE SCALE GENOMIC DNA]</scope>
    <source>
        <strain evidence="3">JCM 15481</strain>
    </source>
</reference>
<feature type="region of interest" description="Disordered" evidence="1">
    <location>
        <begin position="1"/>
        <end position="22"/>
    </location>
</feature>
<evidence type="ECO:0000313" key="2">
    <source>
        <dbReference type="EMBL" id="GAA2121755.1"/>
    </source>
</evidence>
<comment type="caution">
    <text evidence="2">The sequence shown here is derived from an EMBL/GenBank/DDBJ whole genome shotgun (WGS) entry which is preliminary data.</text>
</comment>
<evidence type="ECO:0000256" key="1">
    <source>
        <dbReference type="SAM" id="MobiDB-lite"/>
    </source>
</evidence>
<dbReference type="Proteomes" id="UP001500443">
    <property type="component" value="Unassembled WGS sequence"/>
</dbReference>
<protein>
    <submittedName>
        <fullName evidence="2">DUF2771 domain-containing protein</fullName>
    </submittedName>
</protein>
<proteinExistence type="predicted"/>
<dbReference type="EMBL" id="BAAAPF010000061">
    <property type="protein sequence ID" value="GAA2121755.1"/>
    <property type="molecule type" value="Genomic_DNA"/>
</dbReference>
<organism evidence="2 3">
    <name type="scientific">Streptomyces synnematoformans</name>
    <dbReference type="NCBI Taxonomy" id="415721"/>
    <lineage>
        <taxon>Bacteria</taxon>
        <taxon>Bacillati</taxon>
        <taxon>Actinomycetota</taxon>
        <taxon>Actinomycetes</taxon>
        <taxon>Kitasatosporales</taxon>
        <taxon>Streptomycetaceae</taxon>
        <taxon>Streptomyces</taxon>
    </lineage>
</organism>
<accession>A0ABP5JY75</accession>
<name>A0ABP5JY75_9ACTN</name>
<sequence length="179" mass="19042">MTTAPATTAFSHARGRRALRTRRGTRAGAGLGVAALAVVALAGCEKPTPLAQITVGDRTASTEAQCYEDGKDISNAELNACVEERAGASITVDAGDRVRIGVDPDIADTGWTLFVDGRPVVPRPSKHTYVTYSGDQFFNVQSPTGEPTQNDKAKVGIVEIDEDGNYKGAWSFDLKRKES</sequence>